<feature type="compositionally biased region" description="Basic and acidic residues" evidence="1">
    <location>
        <begin position="69"/>
        <end position="83"/>
    </location>
</feature>
<dbReference type="EMBL" id="CP059319">
    <property type="protein sequence ID" value="QTH23169.1"/>
    <property type="molecule type" value="Genomic_DNA"/>
</dbReference>
<dbReference type="AlphaFoldDB" id="A0A975D5I8"/>
<feature type="transmembrane region" description="Helical" evidence="2">
    <location>
        <begin position="42"/>
        <end position="59"/>
    </location>
</feature>
<feature type="transmembrane region" description="Helical" evidence="2">
    <location>
        <begin position="20"/>
        <end position="36"/>
    </location>
</feature>
<reference evidence="3" key="1">
    <citation type="submission" date="2020-07" db="EMBL/GenBank/DDBJ databases">
        <authorList>
            <person name="Camacho E."/>
        </authorList>
    </citation>
    <scope>NUCLEOTIDE SEQUENCE</scope>
    <source>
        <strain evidence="3">MPO218</strain>
    </source>
</reference>
<evidence type="ECO:0000256" key="1">
    <source>
        <dbReference type="SAM" id="MobiDB-lite"/>
    </source>
</evidence>
<name>A0A975D5I8_9SPHN</name>
<organism evidence="3 4">
    <name type="scientific">Rhizorhabdus wittichii</name>
    <dbReference type="NCBI Taxonomy" id="160791"/>
    <lineage>
        <taxon>Bacteria</taxon>
        <taxon>Pseudomonadati</taxon>
        <taxon>Pseudomonadota</taxon>
        <taxon>Alphaproteobacteria</taxon>
        <taxon>Sphingomonadales</taxon>
        <taxon>Sphingomonadaceae</taxon>
        <taxon>Rhizorhabdus</taxon>
    </lineage>
</organism>
<evidence type="ECO:0000313" key="3">
    <source>
        <dbReference type="EMBL" id="QTH23169.1"/>
    </source>
</evidence>
<gene>
    <name evidence="3" type="ORF">HRJ34_06575</name>
</gene>
<keyword evidence="2" id="KW-0472">Membrane</keyword>
<evidence type="ECO:0000313" key="4">
    <source>
        <dbReference type="Proteomes" id="UP000664914"/>
    </source>
</evidence>
<protein>
    <submittedName>
        <fullName evidence="3">Uncharacterized protein</fullName>
    </submittedName>
</protein>
<reference evidence="3" key="2">
    <citation type="submission" date="2021-04" db="EMBL/GenBank/DDBJ databases">
        <title>Isolation and genomic analysis of the ibuprofen-degrading bacterium Sphingomonas strain MPO218.</title>
        <authorList>
            <person name="Aulestia M."/>
            <person name="Flores A."/>
            <person name="Mangas E.L."/>
            <person name="Perez-Pulido A.J."/>
            <person name="Santero E."/>
            <person name="Camacho E.M."/>
        </authorList>
    </citation>
    <scope>NUCLEOTIDE SEQUENCE</scope>
    <source>
        <strain evidence="3">MPO218</strain>
    </source>
</reference>
<sequence length="83" mass="9102">MRHHRGCHCEQCWPPSTSDLALIGILLLVGLGLILMSGSKLLILSTLALLAVASALKFLRVRQRTRQPKSADREEIGRGVKSL</sequence>
<keyword evidence="2" id="KW-0812">Transmembrane</keyword>
<accession>A0A975D5I8</accession>
<feature type="region of interest" description="Disordered" evidence="1">
    <location>
        <begin position="64"/>
        <end position="83"/>
    </location>
</feature>
<proteinExistence type="predicted"/>
<dbReference type="RefSeq" id="WP_016744911.1">
    <property type="nucleotide sequence ID" value="NZ_CP059319.1"/>
</dbReference>
<evidence type="ECO:0000256" key="2">
    <source>
        <dbReference type="SAM" id="Phobius"/>
    </source>
</evidence>
<keyword evidence="2" id="KW-1133">Transmembrane helix</keyword>
<dbReference type="Proteomes" id="UP000664914">
    <property type="component" value="Chromosome"/>
</dbReference>